<evidence type="ECO:0000313" key="6">
    <source>
        <dbReference type="Proteomes" id="UP000290289"/>
    </source>
</evidence>
<dbReference type="PROSITE" id="PS50118">
    <property type="entry name" value="HMG_BOX_2"/>
    <property type="match status" value="1"/>
</dbReference>
<dbReference type="PANTHER" id="PTHR46691:SF5">
    <property type="entry name" value="HMG (HIGH MOBILITY GROUP) BOX PROTEIN"/>
    <property type="match status" value="1"/>
</dbReference>
<gene>
    <name evidence="5" type="ORF">DVH24_015095</name>
</gene>
<dbReference type="InterPro" id="IPR036910">
    <property type="entry name" value="HMG_box_dom_sf"/>
</dbReference>
<dbReference type="SMART" id="SM00501">
    <property type="entry name" value="BRIGHT"/>
    <property type="match status" value="1"/>
</dbReference>
<dbReference type="EMBL" id="RDQH01000330">
    <property type="protein sequence ID" value="RXI01746.1"/>
    <property type="molecule type" value="Genomic_DNA"/>
</dbReference>
<keyword evidence="1" id="KW-0539">Nucleus</keyword>
<dbReference type="Pfam" id="PF09011">
    <property type="entry name" value="HMG_box_2"/>
    <property type="match status" value="1"/>
</dbReference>
<feature type="compositionally biased region" description="Polar residues" evidence="2">
    <location>
        <begin position="9"/>
        <end position="19"/>
    </location>
</feature>
<dbReference type="Gene3D" id="1.10.30.10">
    <property type="entry name" value="High mobility group box domain"/>
    <property type="match status" value="1"/>
</dbReference>
<evidence type="ECO:0000256" key="2">
    <source>
        <dbReference type="SAM" id="MobiDB-lite"/>
    </source>
</evidence>
<feature type="region of interest" description="Disordered" evidence="2">
    <location>
        <begin position="177"/>
        <end position="203"/>
    </location>
</feature>
<feature type="domain" description="ARID" evidence="4">
    <location>
        <begin position="28"/>
        <end position="118"/>
    </location>
</feature>
<dbReference type="AlphaFoldDB" id="A0A498K2S5"/>
<evidence type="ECO:0000259" key="4">
    <source>
        <dbReference type="PROSITE" id="PS51011"/>
    </source>
</evidence>
<sequence>MEISESEKQNMNSNVTVSESDGKSLLENSEIDSFYQRLNKLHTSSGLNLVFDLRQSMLDLHLCYKEVTARGGFLQVTADERWGEVALALKLDCDSLQDSQPLLNLYALVLYQYEKLYYYREPHANAASTLGHASFYNIGDVSAMEGQCRDNSSQMLPNLESSHVEKTTPKENCQQIGSTSAEQKQFPQLHSQKKEMKKRGGFPRGTQSAYTIFLRKECERLKSSASEQLKGRRVLDLAVSAWRCLSESEKQPYVEASKRVNEKRVAQEMMVDEENQGMQNAERGKKPSRSWNGNCRAALQSDTEKSCVQNLAVNFQESLLEGIDWISFGTEKMHRVEDRWMREKRAYPRILKFWLQAETETQIMDSNATIYVADGKSFLENSVSESLYQRLNKLHNSSDLNLT</sequence>
<evidence type="ECO:0008006" key="7">
    <source>
        <dbReference type="Google" id="ProtNLM"/>
    </source>
</evidence>
<proteinExistence type="predicted"/>
<dbReference type="PROSITE" id="PS51011">
    <property type="entry name" value="ARID"/>
    <property type="match status" value="1"/>
</dbReference>
<feature type="domain" description="HMG box" evidence="3">
    <location>
        <begin position="203"/>
        <end position="263"/>
    </location>
</feature>
<dbReference type="GO" id="GO:0005634">
    <property type="term" value="C:nucleus"/>
    <property type="evidence" value="ECO:0007669"/>
    <property type="project" value="UniProtKB-UniRule"/>
</dbReference>
<reference evidence="5 6" key="1">
    <citation type="submission" date="2018-10" db="EMBL/GenBank/DDBJ databases">
        <title>A high-quality apple genome assembly.</title>
        <authorList>
            <person name="Hu J."/>
        </authorList>
    </citation>
    <scope>NUCLEOTIDE SEQUENCE [LARGE SCALE GENOMIC DNA]</scope>
    <source>
        <strain evidence="6">cv. HFTH1</strain>
        <tissue evidence="5">Young leaf</tissue>
    </source>
</reference>
<dbReference type="InterPro" id="IPR036431">
    <property type="entry name" value="ARID_dom_sf"/>
</dbReference>
<dbReference type="Pfam" id="PF01388">
    <property type="entry name" value="ARID"/>
    <property type="match status" value="1"/>
</dbReference>
<dbReference type="STRING" id="3750.A0A498K2S5"/>
<evidence type="ECO:0000256" key="1">
    <source>
        <dbReference type="PROSITE-ProRule" id="PRU00267"/>
    </source>
</evidence>
<dbReference type="SMART" id="SM01014">
    <property type="entry name" value="ARID"/>
    <property type="match status" value="1"/>
</dbReference>
<accession>A0A498K2S5</accession>
<organism evidence="5 6">
    <name type="scientific">Malus domestica</name>
    <name type="common">Apple</name>
    <name type="synonym">Pyrus malus</name>
    <dbReference type="NCBI Taxonomy" id="3750"/>
    <lineage>
        <taxon>Eukaryota</taxon>
        <taxon>Viridiplantae</taxon>
        <taxon>Streptophyta</taxon>
        <taxon>Embryophyta</taxon>
        <taxon>Tracheophyta</taxon>
        <taxon>Spermatophyta</taxon>
        <taxon>Magnoliopsida</taxon>
        <taxon>eudicotyledons</taxon>
        <taxon>Gunneridae</taxon>
        <taxon>Pentapetalae</taxon>
        <taxon>rosids</taxon>
        <taxon>fabids</taxon>
        <taxon>Rosales</taxon>
        <taxon>Rosaceae</taxon>
        <taxon>Amygdaloideae</taxon>
        <taxon>Maleae</taxon>
        <taxon>Malus</taxon>
    </lineage>
</organism>
<evidence type="ECO:0000313" key="5">
    <source>
        <dbReference type="EMBL" id="RXI01746.1"/>
    </source>
</evidence>
<dbReference type="InterPro" id="IPR009071">
    <property type="entry name" value="HMG_box_dom"/>
</dbReference>
<dbReference type="SUPFAM" id="SSF46774">
    <property type="entry name" value="ARID-like"/>
    <property type="match status" value="1"/>
</dbReference>
<dbReference type="SUPFAM" id="SSF47095">
    <property type="entry name" value="HMG-box"/>
    <property type="match status" value="1"/>
</dbReference>
<evidence type="ECO:0000259" key="3">
    <source>
        <dbReference type="PROSITE" id="PS50118"/>
    </source>
</evidence>
<dbReference type="PANTHER" id="PTHR46691">
    <property type="entry name" value="HIGH MOBILITY GROUP B PROTEIN 9"/>
    <property type="match status" value="1"/>
</dbReference>
<dbReference type="GO" id="GO:0003677">
    <property type="term" value="F:DNA binding"/>
    <property type="evidence" value="ECO:0007669"/>
    <property type="project" value="UniProtKB-UniRule"/>
</dbReference>
<dbReference type="CDD" id="cd00084">
    <property type="entry name" value="HMG-box_SF"/>
    <property type="match status" value="1"/>
</dbReference>
<dbReference type="InterPro" id="IPR001606">
    <property type="entry name" value="ARID_dom"/>
</dbReference>
<feature type="region of interest" description="Disordered" evidence="2">
    <location>
        <begin position="1"/>
        <end position="21"/>
    </location>
</feature>
<comment type="caution">
    <text evidence="5">The sequence shown here is derived from an EMBL/GenBank/DDBJ whole genome shotgun (WGS) entry which is preliminary data.</text>
</comment>
<feature type="DNA-binding region" description="HMG box" evidence="1">
    <location>
        <begin position="203"/>
        <end position="263"/>
    </location>
</feature>
<keyword evidence="1" id="KW-0238">DNA-binding</keyword>
<name>A0A498K2S5_MALDO</name>
<keyword evidence="6" id="KW-1185">Reference proteome</keyword>
<feature type="compositionally biased region" description="Polar residues" evidence="2">
    <location>
        <begin position="177"/>
        <end position="190"/>
    </location>
</feature>
<dbReference type="Gene3D" id="1.10.150.60">
    <property type="entry name" value="ARID DNA-binding domain"/>
    <property type="match status" value="1"/>
</dbReference>
<protein>
    <recommendedName>
        <fullName evidence="7">ARID domain-containing protein</fullName>
    </recommendedName>
</protein>
<dbReference type="Proteomes" id="UP000290289">
    <property type="component" value="Chromosome 4"/>
</dbReference>